<organism evidence="2 3">
    <name type="scientific">Pristionchus entomophagus</name>
    <dbReference type="NCBI Taxonomy" id="358040"/>
    <lineage>
        <taxon>Eukaryota</taxon>
        <taxon>Metazoa</taxon>
        <taxon>Ecdysozoa</taxon>
        <taxon>Nematoda</taxon>
        <taxon>Chromadorea</taxon>
        <taxon>Rhabditida</taxon>
        <taxon>Rhabditina</taxon>
        <taxon>Diplogasteromorpha</taxon>
        <taxon>Diplogasteroidea</taxon>
        <taxon>Neodiplogasteridae</taxon>
        <taxon>Pristionchus</taxon>
    </lineage>
</organism>
<feature type="transmembrane region" description="Helical" evidence="1">
    <location>
        <begin position="89"/>
        <end position="109"/>
    </location>
</feature>
<sequence length="296" mass="33719">GSVSPHVERFIENYNHLTAPLFSIMNFAVFFLILFDKDSKNKVYRHYMLVLQIVTMVADVYLEMGIYVALANERVFYSLGLVPFGMDMIIAMIAYLILTVEVISAYVMCVMFRHQGMQPPGSQLRISRKMFFCAVITVNIWMLFWLPVVYYGMRKCQYANSVLPPSLTWLKEKQVYAAFSFNHDQYVWISIAGLLLLVTPPSLMCAFLFTHMFMLLRTPSASTSASTRRYQRRTTLSLALQIVIPSISMIIPFAEQALSQVLNLSSDVSAALFCLANTHAVLNSITIFATTPTYKR</sequence>
<evidence type="ECO:0000313" key="3">
    <source>
        <dbReference type="Proteomes" id="UP001432027"/>
    </source>
</evidence>
<evidence type="ECO:0000313" key="2">
    <source>
        <dbReference type="EMBL" id="GMT07900.1"/>
    </source>
</evidence>
<feature type="non-terminal residue" evidence="2">
    <location>
        <position position="1"/>
    </location>
</feature>
<dbReference type="AlphaFoldDB" id="A0AAV5UNV6"/>
<comment type="caution">
    <text evidence="2">The sequence shown here is derived from an EMBL/GenBank/DDBJ whole genome shotgun (WGS) entry which is preliminary data.</text>
</comment>
<feature type="transmembrane region" description="Helical" evidence="1">
    <location>
        <begin position="236"/>
        <end position="258"/>
    </location>
</feature>
<keyword evidence="3" id="KW-1185">Reference proteome</keyword>
<evidence type="ECO:0000256" key="1">
    <source>
        <dbReference type="SAM" id="Phobius"/>
    </source>
</evidence>
<name>A0AAV5UNV6_9BILA</name>
<dbReference type="PANTHER" id="PTHR22941">
    <property type="entry name" value="SERPENTINE RECEPTOR"/>
    <property type="match status" value="1"/>
</dbReference>
<dbReference type="InterPro" id="IPR019429">
    <property type="entry name" value="7TM_GPCR_serpentine_rcpt_Sri"/>
</dbReference>
<gene>
    <name evidence="2" type="ORF">PENTCL1PPCAC_30074</name>
</gene>
<dbReference type="InterPro" id="IPR053220">
    <property type="entry name" value="Nematode_rcpt-like_serp_H"/>
</dbReference>
<feature type="transmembrane region" description="Helical" evidence="1">
    <location>
        <begin position="186"/>
        <end position="216"/>
    </location>
</feature>
<feature type="transmembrane region" description="Helical" evidence="1">
    <location>
        <begin position="130"/>
        <end position="153"/>
    </location>
</feature>
<feature type="transmembrane region" description="Helical" evidence="1">
    <location>
        <begin position="270"/>
        <end position="290"/>
    </location>
</feature>
<feature type="non-terminal residue" evidence="2">
    <location>
        <position position="296"/>
    </location>
</feature>
<keyword evidence="1" id="KW-0812">Transmembrane</keyword>
<accession>A0AAV5UNV6</accession>
<feature type="transmembrane region" description="Helical" evidence="1">
    <location>
        <begin position="17"/>
        <end position="35"/>
    </location>
</feature>
<dbReference type="Pfam" id="PF10327">
    <property type="entry name" value="7TM_GPCR_Sri"/>
    <property type="match status" value="1"/>
</dbReference>
<protein>
    <recommendedName>
        <fullName evidence="4">G protein-coupled receptor</fullName>
    </recommendedName>
</protein>
<dbReference type="EMBL" id="BTSX01000006">
    <property type="protein sequence ID" value="GMT07900.1"/>
    <property type="molecule type" value="Genomic_DNA"/>
</dbReference>
<dbReference type="Proteomes" id="UP001432027">
    <property type="component" value="Unassembled WGS sequence"/>
</dbReference>
<keyword evidence="1" id="KW-1133">Transmembrane helix</keyword>
<feature type="transmembrane region" description="Helical" evidence="1">
    <location>
        <begin position="47"/>
        <end position="69"/>
    </location>
</feature>
<keyword evidence="1" id="KW-0472">Membrane</keyword>
<proteinExistence type="predicted"/>
<reference evidence="2" key="1">
    <citation type="submission" date="2023-10" db="EMBL/GenBank/DDBJ databases">
        <title>Genome assembly of Pristionchus species.</title>
        <authorList>
            <person name="Yoshida K."/>
            <person name="Sommer R.J."/>
        </authorList>
    </citation>
    <scope>NUCLEOTIDE SEQUENCE</scope>
    <source>
        <strain evidence="2">RS0144</strain>
    </source>
</reference>
<dbReference type="PANTHER" id="PTHR22941:SF26">
    <property type="entry name" value="SERPENTINE RECEPTOR, CLASS H"/>
    <property type="match status" value="1"/>
</dbReference>
<evidence type="ECO:0008006" key="4">
    <source>
        <dbReference type="Google" id="ProtNLM"/>
    </source>
</evidence>